<protein>
    <recommendedName>
        <fullName evidence="3">DUF4397 domain-containing protein</fullName>
    </recommendedName>
</protein>
<keyword evidence="2" id="KW-1185">Reference proteome</keyword>
<name>A0ABR7TIA1_9BACT</name>
<evidence type="ECO:0000313" key="1">
    <source>
        <dbReference type="EMBL" id="MBC9930169.1"/>
    </source>
</evidence>
<dbReference type="Proteomes" id="UP000659124">
    <property type="component" value="Unassembled WGS sequence"/>
</dbReference>
<organism evidence="1 2">
    <name type="scientific">Chitinophaga qingshengii</name>
    <dbReference type="NCBI Taxonomy" id="1569794"/>
    <lineage>
        <taxon>Bacteria</taxon>
        <taxon>Pseudomonadati</taxon>
        <taxon>Bacteroidota</taxon>
        <taxon>Chitinophagia</taxon>
        <taxon>Chitinophagales</taxon>
        <taxon>Chitinophagaceae</taxon>
        <taxon>Chitinophaga</taxon>
    </lineage>
</organism>
<evidence type="ECO:0008006" key="3">
    <source>
        <dbReference type="Google" id="ProtNLM"/>
    </source>
</evidence>
<gene>
    <name evidence="1" type="ORF">ICL07_07260</name>
</gene>
<accession>A0ABR7TIA1</accession>
<evidence type="ECO:0000313" key="2">
    <source>
        <dbReference type="Proteomes" id="UP000659124"/>
    </source>
</evidence>
<dbReference type="EMBL" id="JACVFC010000001">
    <property type="protein sequence ID" value="MBC9930169.1"/>
    <property type="molecule type" value="Genomic_DNA"/>
</dbReference>
<dbReference type="RefSeq" id="WP_188087253.1">
    <property type="nucleotide sequence ID" value="NZ_JACVFC010000001.1"/>
</dbReference>
<reference evidence="1 2" key="1">
    <citation type="submission" date="2020-09" db="EMBL/GenBank/DDBJ databases">
        <title>Genome sequences of type strains of Chitinophaga qingshengii and Chitinophaga varians.</title>
        <authorList>
            <person name="Kittiwongwattana C."/>
        </authorList>
    </citation>
    <scope>NUCLEOTIDE SEQUENCE [LARGE SCALE GENOMIC DNA]</scope>
    <source>
        <strain evidence="1 2">JCM 30026</strain>
    </source>
</reference>
<dbReference type="PROSITE" id="PS51257">
    <property type="entry name" value="PROKAR_LIPOPROTEIN"/>
    <property type="match status" value="1"/>
</dbReference>
<proteinExistence type="predicted"/>
<sequence length="247" mass="27158">MKKSPLAVLIAGLFFFSCTKSQEEFYPENRIIDISVRGLIAADSLQFKLGDRIVKPNEEAPGLYFTGNVSADLVSNGATTFAVFNGKNERLLEKKIDGTEMKNFVKFFYDGTAIIDKLPPLPAITPGNVGVLLTFPDRKYSKVAAKDILAEITLTKRGQPTIKKTFPLKEDGTVFIDLNVPAVYSYIGFRLLNAAKPSEGYAGTNISSNFTLNSPKADKGYVMLAREYTDAAGTFYGVEGIELTQYF</sequence>
<comment type="caution">
    <text evidence="1">The sequence shown here is derived from an EMBL/GenBank/DDBJ whole genome shotgun (WGS) entry which is preliminary data.</text>
</comment>